<dbReference type="RefSeq" id="WP_132252910.1">
    <property type="nucleotide sequence ID" value="NZ_SMAL01000007.1"/>
</dbReference>
<dbReference type="GO" id="GO:0009424">
    <property type="term" value="C:bacterial-type flagellum hook"/>
    <property type="evidence" value="ECO:0007669"/>
    <property type="project" value="UniProtKB-UniRule"/>
</dbReference>
<dbReference type="PANTHER" id="PTHR30033">
    <property type="entry name" value="FLAGELLAR HOOK-ASSOCIATED PROTEIN 1"/>
    <property type="match status" value="1"/>
</dbReference>
<keyword evidence="10" id="KW-0282">Flagellum</keyword>
<dbReference type="PANTHER" id="PTHR30033:SF1">
    <property type="entry name" value="FLAGELLAR HOOK-ASSOCIATED PROTEIN 1"/>
    <property type="match status" value="1"/>
</dbReference>
<gene>
    <name evidence="7" type="primary">flgK</name>
    <name evidence="10" type="ORF">EDC18_10784</name>
</gene>
<organism evidence="10 11">
    <name type="scientific">Natranaerovirga pectinivora</name>
    <dbReference type="NCBI Taxonomy" id="682400"/>
    <lineage>
        <taxon>Bacteria</taxon>
        <taxon>Bacillati</taxon>
        <taxon>Bacillota</taxon>
        <taxon>Clostridia</taxon>
        <taxon>Lachnospirales</taxon>
        <taxon>Natranaerovirgaceae</taxon>
        <taxon>Natranaerovirga</taxon>
    </lineage>
</organism>
<name>A0A4R3MKM4_9FIRM</name>
<dbReference type="AlphaFoldDB" id="A0A4R3MKM4"/>
<dbReference type="InterPro" id="IPR002371">
    <property type="entry name" value="FlgK"/>
</dbReference>
<comment type="caution">
    <text evidence="10">The sequence shown here is derived from an EMBL/GenBank/DDBJ whole genome shotgun (WGS) entry which is preliminary data.</text>
</comment>
<evidence type="ECO:0000259" key="8">
    <source>
        <dbReference type="Pfam" id="PF06429"/>
    </source>
</evidence>
<sequence>MSFFGINVATRGLFTAKTALNVTNHNIANAETKGYSRQVAEQKAIRALPGYGIGMIGTGSEVVNVKQLRNQYFDVKLWNTSRYLGEYSVKNTNLRQLETILDELSGTGFNVEFNRMFEQIQNLSTNPNDPAYRATFRDAAVSFGNYFNSLDEQLRNVQRDMNFAVKTKVDEINFTADQLSSLNAQIANIELTGVKANDLRDERANLIDKLSQVVNVKVSEIEVGTNMNRYIVTINGQTLVDGQHSNYLEVRPRAVLYNPEDEPDLYDIYWRTGQEFNISDNNLGGELKGYLDLRDGNNGQNFKGAVLSRDDDAHTITIGNMNRTDIPKSGQISVNNVKVNYNDYTINPDGSITFELDPSTPMPETATTVQIGNNMGYKGIPYYMAQLNEFVRTFAMSVNKIHTQGQDNSGNPAGALFSFVGYTGTPPLDENDPNSYNGITANNFTLDRTIMNDLSKIATAMDASLGVENNDILLKILELKHDINMFSQGKPESFMQALTSELAIDAKQANNFTNGQQNIILAIENQRLSFSGVDLNEETTNMLRFQHAYNLAAKMISVMNEIYDVTINRMGV</sequence>
<comment type="similarity">
    <text evidence="3 7">Belongs to the flagella basal body rod proteins family.</text>
</comment>
<reference evidence="10 11" key="1">
    <citation type="submission" date="2019-03" db="EMBL/GenBank/DDBJ databases">
        <title>Genomic Encyclopedia of Type Strains, Phase IV (KMG-IV): sequencing the most valuable type-strain genomes for metagenomic binning, comparative biology and taxonomic classification.</title>
        <authorList>
            <person name="Goeker M."/>
        </authorList>
    </citation>
    <scope>NUCLEOTIDE SEQUENCE [LARGE SCALE GENOMIC DNA]</scope>
    <source>
        <strain evidence="10 11">DSM 24629</strain>
    </source>
</reference>
<keyword evidence="5 7" id="KW-0964">Secreted</keyword>
<dbReference type="OrthoDB" id="9802553at2"/>
<dbReference type="InterPro" id="IPR053927">
    <property type="entry name" value="FlgK_helical"/>
</dbReference>
<dbReference type="PRINTS" id="PR01005">
    <property type="entry name" value="FLGHOOKAP1"/>
</dbReference>
<evidence type="ECO:0000256" key="4">
    <source>
        <dbReference type="ARBA" id="ARBA00016244"/>
    </source>
</evidence>
<dbReference type="InterPro" id="IPR010930">
    <property type="entry name" value="Flg_bb/hook_C_dom"/>
</dbReference>
<keyword evidence="6 7" id="KW-0975">Bacterial flagellum</keyword>
<evidence type="ECO:0000256" key="2">
    <source>
        <dbReference type="ARBA" id="ARBA00004613"/>
    </source>
</evidence>
<protein>
    <recommendedName>
        <fullName evidence="4 7">Flagellar hook-associated protein 1</fullName>
        <shortName evidence="7">HAP1</shortName>
    </recommendedName>
</protein>
<dbReference type="GO" id="GO:0005198">
    <property type="term" value="F:structural molecule activity"/>
    <property type="evidence" value="ECO:0007669"/>
    <property type="project" value="UniProtKB-UniRule"/>
</dbReference>
<dbReference type="GO" id="GO:0005576">
    <property type="term" value="C:extracellular region"/>
    <property type="evidence" value="ECO:0007669"/>
    <property type="project" value="UniProtKB-SubCell"/>
</dbReference>
<evidence type="ECO:0000256" key="5">
    <source>
        <dbReference type="ARBA" id="ARBA00022525"/>
    </source>
</evidence>
<comment type="subcellular location">
    <subcellularLocation>
        <location evidence="1 7">Bacterial flagellum</location>
    </subcellularLocation>
    <subcellularLocation>
        <location evidence="2 7">Secreted</location>
    </subcellularLocation>
</comment>
<feature type="domain" description="Flagellar basal-body/hook protein C-terminal" evidence="8">
    <location>
        <begin position="526"/>
        <end position="568"/>
    </location>
</feature>
<evidence type="ECO:0000256" key="1">
    <source>
        <dbReference type="ARBA" id="ARBA00004365"/>
    </source>
</evidence>
<dbReference type="Proteomes" id="UP000294902">
    <property type="component" value="Unassembled WGS sequence"/>
</dbReference>
<dbReference type="EMBL" id="SMAL01000007">
    <property type="protein sequence ID" value="TCT14015.1"/>
    <property type="molecule type" value="Genomic_DNA"/>
</dbReference>
<evidence type="ECO:0000256" key="7">
    <source>
        <dbReference type="RuleBase" id="RU362065"/>
    </source>
</evidence>
<dbReference type="NCBIfam" id="TIGR02492">
    <property type="entry name" value="flgK_ends"/>
    <property type="match status" value="1"/>
</dbReference>
<keyword evidence="10" id="KW-0969">Cilium</keyword>
<evidence type="ECO:0000256" key="3">
    <source>
        <dbReference type="ARBA" id="ARBA00009677"/>
    </source>
</evidence>
<evidence type="ECO:0000259" key="9">
    <source>
        <dbReference type="Pfam" id="PF22638"/>
    </source>
</evidence>
<accession>A0A4R3MKM4</accession>
<dbReference type="SUPFAM" id="SSF64518">
    <property type="entry name" value="Phase 1 flagellin"/>
    <property type="match status" value="1"/>
</dbReference>
<evidence type="ECO:0000313" key="10">
    <source>
        <dbReference type="EMBL" id="TCT14015.1"/>
    </source>
</evidence>
<evidence type="ECO:0000313" key="11">
    <source>
        <dbReference type="Proteomes" id="UP000294902"/>
    </source>
</evidence>
<evidence type="ECO:0000256" key="6">
    <source>
        <dbReference type="ARBA" id="ARBA00023143"/>
    </source>
</evidence>
<dbReference type="Pfam" id="PF22638">
    <property type="entry name" value="FlgK_D1"/>
    <property type="match status" value="1"/>
</dbReference>
<feature type="domain" description="Flagellar hook-associated protein FlgK helical" evidence="9">
    <location>
        <begin position="94"/>
        <end position="296"/>
    </location>
</feature>
<keyword evidence="11" id="KW-1185">Reference proteome</keyword>
<proteinExistence type="inferred from homology"/>
<dbReference type="GO" id="GO:0044780">
    <property type="term" value="P:bacterial-type flagellum assembly"/>
    <property type="evidence" value="ECO:0007669"/>
    <property type="project" value="InterPro"/>
</dbReference>
<dbReference type="Pfam" id="PF06429">
    <property type="entry name" value="Flg_bbr_C"/>
    <property type="match status" value="1"/>
</dbReference>
<keyword evidence="10" id="KW-0966">Cell projection</keyword>